<gene>
    <name evidence="8" type="ORF">SAMN05216452_1549</name>
</gene>
<keyword evidence="4 7" id="KW-1133">Transmembrane helix</keyword>
<evidence type="ECO:0000256" key="7">
    <source>
        <dbReference type="SAM" id="Phobius"/>
    </source>
</evidence>
<dbReference type="GO" id="GO:0015658">
    <property type="term" value="F:branched-chain amino acid transmembrane transporter activity"/>
    <property type="evidence" value="ECO:0007669"/>
    <property type="project" value="InterPro"/>
</dbReference>
<keyword evidence="5 7" id="KW-0472">Membrane</keyword>
<feature type="transmembrane region" description="Helical" evidence="7">
    <location>
        <begin position="174"/>
        <end position="194"/>
    </location>
</feature>
<dbReference type="GO" id="GO:0005886">
    <property type="term" value="C:plasma membrane"/>
    <property type="evidence" value="ECO:0007669"/>
    <property type="project" value="UniProtKB-SubCell"/>
</dbReference>
<proteinExistence type="predicted"/>
<keyword evidence="2" id="KW-1003">Cell membrane</keyword>
<protein>
    <submittedName>
        <fullName evidence="8">Amino acid/amide ABC transporter membrane protein 2, HAAT family</fullName>
    </submittedName>
</protein>
<dbReference type="InterPro" id="IPR043428">
    <property type="entry name" value="LivM-like"/>
</dbReference>
<evidence type="ECO:0000256" key="6">
    <source>
        <dbReference type="SAM" id="MobiDB-lite"/>
    </source>
</evidence>
<evidence type="ECO:0000313" key="9">
    <source>
        <dbReference type="Proteomes" id="UP000199064"/>
    </source>
</evidence>
<feature type="compositionally biased region" description="Basic and acidic residues" evidence="6">
    <location>
        <begin position="1"/>
        <end position="10"/>
    </location>
</feature>
<dbReference type="AlphaFoldDB" id="A0A1H4JQC6"/>
<evidence type="ECO:0000256" key="4">
    <source>
        <dbReference type="ARBA" id="ARBA00022989"/>
    </source>
</evidence>
<dbReference type="CDD" id="cd06581">
    <property type="entry name" value="TM_PBP1_LivM_like"/>
    <property type="match status" value="1"/>
</dbReference>
<reference evidence="9" key="1">
    <citation type="submission" date="2016-10" db="EMBL/GenBank/DDBJ databases">
        <authorList>
            <person name="Varghese N."/>
            <person name="Submissions S."/>
        </authorList>
    </citation>
    <scope>NUCLEOTIDE SEQUENCE [LARGE SCALE GENOMIC DNA]</scope>
    <source>
        <strain evidence="9">ES.061</strain>
    </source>
</reference>
<evidence type="ECO:0000256" key="1">
    <source>
        <dbReference type="ARBA" id="ARBA00004651"/>
    </source>
</evidence>
<evidence type="ECO:0000256" key="5">
    <source>
        <dbReference type="ARBA" id="ARBA00023136"/>
    </source>
</evidence>
<feature type="transmembrane region" description="Helical" evidence="7">
    <location>
        <begin position="106"/>
        <end position="126"/>
    </location>
</feature>
<feature type="transmembrane region" description="Helical" evidence="7">
    <location>
        <begin position="300"/>
        <end position="324"/>
    </location>
</feature>
<dbReference type="Pfam" id="PF02653">
    <property type="entry name" value="BPD_transp_2"/>
    <property type="match status" value="1"/>
</dbReference>
<evidence type="ECO:0000313" key="8">
    <source>
        <dbReference type="EMBL" id="SEB47948.1"/>
    </source>
</evidence>
<name>A0A1H4JQC6_9HYPH</name>
<dbReference type="InterPro" id="IPR001851">
    <property type="entry name" value="ABC_transp_permease"/>
</dbReference>
<dbReference type="EMBL" id="FNSL01000001">
    <property type="protein sequence ID" value="SEB47948.1"/>
    <property type="molecule type" value="Genomic_DNA"/>
</dbReference>
<sequence length="335" mass="35605">MTDQIQETREGTGVPMSAPQENTEKSSHIKFLIWGIVVAAIVAVFLPAPLFASNLSFLFYMMLWITMATSFNFVAGLAGYMPFGYVAFYGIGAYATGVLYKTFGLPIPVALAGAALAGVTIGLLVAPTLRLKGVYFGIVSLALAMAMKLVISLMPSDITGGSLGLILSAANDPVAAYYAMFVVLMGALAAGTWLTMSRLGTALRAIRDDSEAAEVVGVNVVGTRLKAWIMATMFPALVGGVEAWYTNAIDLDSSFNLLVTAKSIVYAMAGGLGFLVGPIIGASTLYGIDQLIWRHFPTLNLLILGVVIIALMLLLPRGIVGAFAQRFSRLRRFIP</sequence>
<dbReference type="PANTHER" id="PTHR30482:SF10">
    <property type="entry name" value="HIGH-AFFINITY BRANCHED-CHAIN AMINO ACID TRANSPORT PROTEIN BRAE"/>
    <property type="match status" value="1"/>
</dbReference>
<feature type="transmembrane region" description="Helical" evidence="7">
    <location>
        <begin position="57"/>
        <end position="75"/>
    </location>
</feature>
<comment type="subcellular location">
    <subcellularLocation>
        <location evidence="1">Cell membrane</location>
        <topology evidence="1">Multi-pass membrane protein</topology>
    </subcellularLocation>
</comment>
<feature type="transmembrane region" description="Helical" evidence="7">
    <location>
        <begin position="82"/>
        <end position="100"/>
    </location>
</feature>
<feature type="transmembrane region" description="Helical" evidence="7">
    <location>
        <begin position="264"/>
        <end position="288"/>
    </location>
</feature>
<accession>A0A1H4JQC6</accession>
<keyword evidence="9" id="KW-1185">Reference proteome</keyword>
<evidence type="ECO:0000256" key="2">
    <source>
        <dbReference type="ARBA" id="ARBA00022475"/>
    </source>
</evidence>
<feature type="region of interest" description="Disordered" evidence="6">
    <location>
        <begin position="1"/>
        <end position="21"/>
    </location>
</feature>
<feature type="transmembrane region" description="Helical" evidence="7">
    <location>
        <begin position="31"/>
        <end position="51"/>
    </location>
</feature>
<keyword evidence="3 7" id="KW-0812">Transmembrane</keyword>
<evidence type="ECO:0000256" key="3">
    <source>
        <dbReference type="ARBA" id="ARBA00022692"/>
    </source>
</evidence>
<dbReference type="PANTHER" id="PTHR30482">
    <property type="entry name" value="HIGH-AFFINITY BRANCHED-CHAIN AMINO ACID TRANSPORT SYSTEM PERMEASE"/>
    <property type="match status" value="1"/>
</dbReference>
<feature type="transmembrane region" description="Helical" evidence="7">
    <location>
        <begin position="133"/>
        <end position="154"/>
    </location>
</feature>
<dbReference type="Proteomes" id="UP000199064">
    <property type="component" value="Unassembled WGS sequence"/>
</dbReference>
<organism evidence="8 9">
    <name type="scientific">Nitratireductor aquibiodomus</name>
    <dbReference type="NCBI Taxonomy" id="204799"/>
    <lineage>
        <taxon>Bacteria</taxon>
        <taxon>Pseudomonadati</taxon>
        <taxon>Pseudomonadota</taxon>
        <taxon>Alphaproteobacteria</taxon>
        <taxon>Hyphomicrobiales</taxon>
        <taxon>Phyllobacteriaceae</taxon>
        <taxon>Nitratireductor</taxon>
    </lineage>
</organism>